<accession>A0ABU2FCF4</accession>
<protein>
    <submittedName>
        <fullName evidence="2">ArsR family transcriptional regulator</fullName>
    </submittedName>
</protein>
<evidence type="ECO:0000313" key="2">
    <source>
        <dbReference type="EMBL" id="MDS0259950.1"/>
    </source>
</evidence>
<name>A0ABU2FCF4_9EURY</name>
<dbReference type="InterPro" id="IPR055768">
    <property type="entry name" value="DUF7344"/>
</dbReference>
<reference evidence="2 3" key="1">
    <citation type="submission" date="2022-06" db="EMBL/GenBank/DDBJ databases">
        <title>Haloarcula sp. a new haloarchaeum isolate from saline soil.</title>
        <authorList>
            <person name="Strakova D."/>
            <person name="Galisteo C."/>
            <person name="Sanchez-Porro C."/>
            <person name="Ventosa A."/>
        </authorList>
    </citation>
    <scope>NUCLEOTIDE SEQUENCE [LARGE SCALE GENOMIC DNA]</scope>
    <source>
        <strain evidence="2 3">S1CR25-12</strain>
    </source>
</reference>
<organism evidence="2 3">
    <name type="scientific">Haloarcula saliterrae</name>
    <dbReference type="NCBI Taxonomy" id="2950534"/>
    <lineage>
        <taxon>Archaea</taxon>
        <taxon>Methanobacteriati</taxon>
        <taxon>Methanobacteriota</taxon>
        <taxon>Stenosarchaea group</taxon>
        <taxon>Halobacteria</taxon>
        <taxon>Halobacteriales</taxon>
        <taxon>Haloarculaceae</taxon>
        <taxon>Haloarcula</taxon>
    </lineage>
</organism>
<gene>
    <name evidence="2" type="ORF">NDI56_11145</name>
</gene>
<sequence length="117" mass="13280">MTENSTLAGADKLGPALEVLANRYRRELLLALLIENPQNDDDRDPLDIIDPPQEPELLETELFHKHLPKLEAMGFIEWDRDSGKVVKGPDWDDIEPVLSLIYHHQDELPSGWLSSGD</sequence>
<dbReference type="Proteomes" id="UP001259659">
    <property type="component" value="Unassembled WGS sequence"/>
</dbReference>
<dbReference type="Pfam" id="PF24035">
    <property type="entry name" value="DUF7344"/>
    <property type="match status" value="1"/>
</dbReference>
<evidence type="ECO:0000259" key="1">
    <source>
        <dbReference type="Pfam" id="PF24035"/>
    </source>
</evidence>
<evidence type="ECO:0000313" key="3">
    <source>
        <dbReference type="Proteomes" id="UP001259659"/>
    </source>
</evidence>
<comment type="caution">
    <text evidence="2">The sequence shown here is derived from an EMBL/GenBank/DDBJ whole genome shotgun (WGS) entry which is preliminary data.</text>
</comment>
<proteinExistence type="predicted"/>
<dbReference type="EMBL" id="JAMQON010000002">
    <property type="protein sequence ID" value="MDS0259950.1"/>
    <property type="molecule type" value="Genomic_DNA"/>
</dbReference>
<dbReference type="RefSeq" id="WP_310919606.1">
    <property type="nucleotide sequence ID" value="NZ_JAMQON010000002.1"/>
</dbReference>
<keyword evidence="3" id="KW-1185">Reference proteome</keyword>
<feature type="domain" description="DUF7344" evidence="1">
    <location>
        <begin position="54"/>
        <end position="85"/>
    </location>
</feature>